<protein>
    <submittedName>
        <fullName evidence="2">Uncharacterized protein</fullName>
    </submittedName>
</protein>
<comment type="caution">
    <text evidence="2">The sequence shown here is derived from an EMBL/GenBank/DDBJ whole genome shotgun (WGS) entry which is preliminary data.</text>
</comment>
<gene>
    <name evidence="2" type="ORF">PDIGIT_LOCUS7477</name>
</gene>
<dbReference type="AlphaFoldDB" id="A0A9W4UDJ4"/>
<dbReference type="EMBL" id="CAOQHR010000005">
    <property type="protein sequence ID" value="CAI6334418.1"/>
    <property type="molecule type" value="Genomic_DNA"/>
</dbReference>
<reference evidence="2" key="1">
    <citation type="submission" date="2023-01" db="EMBL/GenBank/DDBJ databases">
        <authorList>
            <person name="Van Ghelder C."/>
            <person name="Rancurel C."/>
        </authorList>
    </citation>
    <scope>NUCLEOTIDE SEQUENCE</scope>
    <source>
        <strain evidence="2">CNCM I-4278</strain>
    </source>
</reference>
<feature type="chain" id="PRO_5040892389" evidence="1">
    <location>
        <begin position="19"/>
        <end position="382"/>
    </location>
</feature>
<evidence type="ECO:0000256" key="1">
    <source>
        <dbReference type="SAM" id="SignalP"/>
    </source>
</evidence>
<organism evidence="2 3">
    <name type="scientific">Periconia digitata</name>
    <dbReference type="NCBI Taxonomy" id="1303443"/>
    <lineage>
        <taxon>Eukaryota</taxon>
        <taxon>Fungi</taxon>
        <taxon>Dikarya</taxon>
        <taxon>Ascomycota</taxon>
        <taxon>Pezizomycotina</taxon>
        <taxon>Dothideomycetes</taxon>
        <taxon>Pleosporomycetidae</taxon>
        <taxon>Pleosporales</taxon>
        <taxon>Massarineae</taxon>
        <taxon>Periconiaceae</taxon>
        <taxon>Periconia</taxon>
    </lineage>
</organism>
<dbReference type="Proteomes" id="UP001152607">
    <property type="component" value="Unassembled WGS sequence"/>
</dbReference>
<evidence type="ECO:0000313" key="2">
    <source>
        <dbReference type="EMBL" id="CAI6334418.1"/>
    </source>
</evidence>
<name>A0A9W4UDJ4_9PLEO</name>
<dbReference type="OrthoDB" id="1896086at2759"/>
<accession>A0A9W4UDJ4</accession>
<feature type="signal peptide" evidence="1">
    <location>
        <begin position="1"/>
        <end position="18"/>
    </location>
</feature>
<sequence>MTVSTLLQVLSLSSLAFAGPFEKNVLSKRDPCDGVNATPVLYHKYGTDKCPPKFKVDSRGKCYLNPNDHWPWQSCTQFCQQETEFKYTQEKPFTNAYCHGPQTCTISSTTTRTITANLNFNAKFVEAYGIGITGGFSESKATASARAFSVKLEQGDCGYFTFVPVMKRTCGKIGAPTSCSARPNIDEDSCAEQLHRDSDGSVDGETIFVRTDCGTRMPLAKDKQDPVYQKPGVPMDRGLQEAFAQTFKKDDVDGVEDKEIKCSTSDSSPELDTCLKVLESAASYPDLWVSAGSKNKSWWFTYQTGCAVSLNYKSDWLVDGPDGDVEKGICGMTHGDALIASLGIVDKCSKDGKIGGKRPFGRGKCEGELEFIVPKGLPPNGS</sequence>
<keyword evidence="1" id="KW-0732">Signal</keyword>
<keyword evidence="3" id="KW-1185">Reference proteome</keyword>
<evidence type="ECO:0000313" key="3">
    <source>
        <dbReference type="Proteomes" id="UP001152607"/>
    </source>
</evidence>
<proteinExistence type="predicted"/>